<dbReference type="Pfam" id="PF13489">
    <property type="entry name" value="Methyltransf_23"/>
    <property type="match status" value="1"/>
</dbReference>
<dbReference type="GO" id="GO:0008168">
    <property type="term" value="F:methyltransferase activity"/>
    <property type="evidence" value="ECO:0007669"/>
    <property type="project" value="UniProtKB-KW"/>
</dbReference>
<dbReference type="EMBL" id="FRBW01000001">
    <property type="protein sequence ID" value="SHL74435.1"/>
    <property type="molecule type" value="Genomic_DNA"/>
</dbReference>
<reference evidence="1 2" key="1">
    <citation type="submission" date="2016-11" db="EMBL/GenBank/DDBJ databases">
        <authorList>
            <person name="Jaros S."/>
            <person name="Januszkiewicz K."/>
            <person name="Wedrychowicz H."/>
        </authorList>
    </citation>
    <scope>NUCLEOTIDE SEQUENCE [LARGE SCALE GENOMIC DNA]</scope>
    <source>
        <strain evidence="1 2">DSM 22153</strain>
    </source>
</reference>
<keyword evidence="1" id="KW-0489">Methyltransferase</keyword>
<dbReference type="SUPFAM" id="SSF53335">
    <property type="entry name" value="S-adenosyl-L-methionine-dependent methyltransferases"/>
    <property type="match status" value="1"/>
</dbReference>
<keyword evidence="1" id="KW-0808">Transferase</keyword>
<dbReference type="GO" id="GO:0032259">
    <property type="term" value="P:methylation"/>
    <property type="evidence" value="ECO:0007669"/>
    <property type="project" value="UniProtKB-KW"/>
</dbReference>
<dbReference type="PANTHER" id="PTHR43861">
    <property type="entry name" value="TRANS-ACONITATE 2-METHYLTRANSFERASE-RELATED"/>
    <property type="match status" value="1"/>
</dbReference>
<proteinExistence type="predicted"/>
<dbReference type="CDD" id="cd02440">
    <property type="entry name" value="AdoMet_MTases"/>
    <property type="match status" value="1"/>
</dbReference>
<evidence type="ECO:0000313" key="1">
    <source>
        <dbReference type="EMBL" id="SHL74435.1"/>
    </source>
</evidence>
<dbReference type="InterPro" id="IPR029063">
    <property type="entry name" value="SAM-dependent_MTases_sf"/>
</dbReference>
<dbReference type="RefSeq" id="WP_073010418.1">
    <property type="nucleotide sequence ID" value="NZ_FRBW01000001.1"/>
</dbReference>
<dbReference type="AlphaFoldDB" id="A0A1M7D4Q4"/>
<name>A0A1M7D4Q4_9HYPH</name>
<dbReference type="Gene3D" id="3.40.50.150">
    <property type="entry name" value="Vaccinia Virus protein VP39"/>
    <property type="match status" value="1"/>
</dbReference>
<protein>
    <submittedName>
        <fullName evidence="1">Methyltransferase domain-containing protein</fullName>
    </submittedName>
</protein>
<dbReference type="OrthoDB" id="7537532at2"/>
<sequence length="311" mass="34658">MRPDDTAPWPAAFSPSPFAEDLAAIGAIRPGALKLHWPRTRDTDIPVWRDQDTGVILLGTLPDLSRHYREKTIGAKEEAEVTLKSGVVSLPRADGDLERRLKETGELIRGRSVCDFGTGRGLYLDGALPIASEVHGVEIRDDLLDLIEKRLGDKAGLHKDISSITGRFDVITLFHVLEHLPRQIEMLTAIRTALKPGGHVFIEVPHARDYLSDKLDLPEYRDFIYWSEHLVLHTRDSLRALLTACGFEIQEIKGTQRYGYANHLGWLLNRKPGGHVSLAQHSSPELDRAYAAHLEAQDATDTLIAIARKPA</sequence>
<dbReference type="STRING" id="735517.SAMN05444272_1369"/>
<gene>
    <name evidence="1" type="ORF">SAMN05444272_1369</name>
</gene>
<keyword evidence="2" id="KW-1185">Reference proteome</keyword>
<dbReference type="Proteomes" id="UP000186002">
    <property type="component" value="Unassembled WGS sequence"/>
</dbReference>
<evidence type="ECO:0000313" key="2">
    <source>
        <dbReference type="Proteomes" id="UP000186002"/>
    </source>
</evidence>
<accession>A0A1M7D4Q4</accession>
<organism evidence="1 2">
    <name type="scientific">Roseibium suaedae</name>
    <dbReference type="NCBI Taxonomy" id="735517"/>
    <lineage>
        <taxon>Bacteria</taxon>
        <taxon>Pseudomonadati</taxon>
        <taxon>Pseudomonadota</taxon>
        <taxon>Alphaproteobacteria</taxon>
        <taxon>Hyphomicrobiales</taxon>
        <taxon>Stappiaceae</taxon>
        <taxon>Roseibium</taxon>
    </lineage>
</organism>